<reference evidence="1" key="1">
    <citation type="submission" date="2019-09" db="EMBL/GenBank/DDBJ databases">
        <authorList>
            <person name="Zhang L."/>
        </authorList>
    </citation>
    <scope>NUCLEOTIDE SEQUENCE</scope>
</reference>
<dbReference type="GO" id="GO:0043531">
    <property type="term" value="F:ADP binding"/>
    <property type="evidence" value="ECO:0007669"/>
    <property type="project" value="InterPro"/>
</dbReference>
<protein>
    <submittedName>
        <fullName evidence="1">Uncharacterized protein</fullName>
    </submittedName>
</protein>
<dbReference type="PANTHER" id="PTHR23155">
    <property type="entry name" value="DISEASE RESISTANCE PROTEIN RP"/>
    <property type="match status" value="1"/>
</dbReference>
<dbReference type="PANTHER" id="PTHR23155:SF1205">
    <property type="entry name" value="DISEASE RESISTANCE PROTEIN RPM1"/>
    <property type="match status" value="1"/>
</dbReference>
<organism evidence="1">
    <name type="scientific">Nymphaea colorata</name>
    <name type="common">pocket water lily</name>
    <dbReference type="NCBI Taxonomy" id="210225"/>
    <lineage>
        <taxon>Eukaryota</taxon>
        <taxon>Viridiplantae</taxon>
        <taxon>Streptophyta</taxon>
        <taxon>Embryophyta</taxon>
        <taxon>Tracheophyta</taxon>
        <taxon>Spermatophyta</taxon>
        <taxon>Magnoliopsida</taxon>
        <taxon>Nymphaeales</taxon>
        <taxon>Nymphaeaceae</taxon>
        <taxon>Nymphaea</taxon>
    </lineage>
</organism>
<dbReference type="GO" id="GO:0098542">
    <property type="term" value="P:defense response to other organism"/>
    <property type="evidence" value="ECO:0007669"/>
    <property type="project" value="TreeGrafter"/>
</dbReference>
<evidence type="ECO:0000313" key="1">
    <source>
        <dbReference type="EMBL" id="VVW84072.1"/>
    </source>
</evidence>
<dbReference type="InterPro" id="IPR042197">
    <property type="entry name" value="Apaf_helical"/>
</dbReference>
<gene>
    <name evidence="1" type="ORF">NYM_LOCUS28891</name>
</gene>
<dbReference type="InterPro" id="IPR044974">
    <property type="entry name" value="Disease_R_plants"/>
</dbReference>
<accession>A0A5K1H8D1</accession>
<name>A0A5K1H8D1_9MAGN</name>
<dbReference type="Gene3D" id="1.10.8.430">
    <property type="entry name" value="Helical domain of apoptotic protease-activating factors"/>
    <property type="match status" value="1"/>
</dbReference>
<sequence>MGEVADTLTGGAKESKILITSRKVEDSQGIGDKMYKLTEMSLDESWSLFLRVAKIQEHELESHNLKGIGEKIVAKCGGLPLVVQTVRSLMRTKMVTKDDWESIDKSEIWEIRSSILPGVILNYDDLPDYLKSCFVYCCIYPKHYDIQRGRLVMQRMAHGLVEEKEGIDVEVTAN</sequence>
<dbReference type="AlphaFoldDB" id="A0A5K1H8D1"/>
<dbReference type="SUPFAM" id="SSF52540">
    <property type="entry name" value="P-loop containing nucleoside triphosphate hydrolases"/>
    <property type="match status" value="1"/>
</dbReference>
<dbReference type="InterPro" id="IPR027417">
    <property type="entry name" value="P-loop_NTPase"/>
</dbReference>
<proteinExistence type="predicted"/>
<dbReference type="EMBL" id="LR721810">
    <property type="protein sequence ID" value="VVW84072.1"/>
    <property type="molecule type" value="Genomic_DNA"/>
</dbReference>